<dbReference type="EMBL" id="JAUSUY010000006">
    <property type="protein sequence ID" value="MDT3426380.1"/>
    <property type="molecule type" value="Genomic_DNA"/>
</dbReference>
<organism evidence="1 2">
    <name type="scientific">Paenibacillus forsythiae</name>
    <dbReference type="NCBI Taxonomy" id="365616"/>
    <lineage>
        <taxon>Bacteria</taxon>
        <taxon>Bacillati</taxon>
        <taxon>Bacillota</taxon>
        <taxon>Bacilli</taxon>
        <taxon>Bacillales</taxon>
        <taxon>Paenibacillaceae</taxon>
        <taxon>Paenibacillus</taxon>
    </lineage>
</organism>
<proteinExistence type="predicted"/>
<evidence type="ECO:0000313" key="1">
    <source>
        <dbReference type="EMBL" id="MDT3426380.1"/>
    </source>
</evidence>
<dbReference type="Proteomes" id="UP001248709">
    <property type="component" value="Unassembled WGS sequence"/>
</dbReference>
<sequence length="165" mass="19070">MKNITARNQPAMHKISRMSYNEAFCSRSVEKQLEEYIAFFKEDFAFVLKKLEERFNGPVVAEGNQLLPSLVFPHLQPGHKAIWMIPAERFQRHHYSKRSWIKDILDCTDDPAAAFDNWMTRDARFAEYVEQEAKALNLGVLKVDGSQDLQATIDEIEEYFGPAQG</sequence>
<protein>
    <submittedName>
        <fullName evidence="1">Uncharacterized protein</fullName>
    </submittedName>
</protein>
<reference evidence="1 2" key="1">
    <citation type="submission" date="2023-07" db="EMBL/GenBank/DDBJ databases">
        <title>Genomic Encyclopedia of Type Strains, Phase IV (KMG-IV): sequencing the most valuable type-strain genomes for metagenomic binning, comparative biology and taxonomic classification.</title>
        <authorList>
            <person name="Goeker M."/>
        </authorList>
    </citation>
    <scope>NUCLEOTIDE SEQUENCE [LARGE SCALE GENOMIC DNA]</scope>
    <source>
        <strain evidence="1 2">T98</strain>
    </source>
</reference>
<comment type="caution">
    <text evidence="1">The sequence shown here is derived from an EMBL/GenBank/DDBJ whole genome shotgun (WGS) entry which is preliminary data.</text>
</comment>
<accession>A0ABU3H6M5</accession>
<dbReference type="RefSeq" id="WP_156940588.1">
    <property type="nucleotide sequence ID" value="NZ_JAUSUY010000006.1"/>
</dbReference>
<keyword evidence="2" id="KW-1185">Reference proteome</keyword>
<gene>
    <name evidence="1" type="ORF">J2Z22_001906</name>
</gene>
<evidence type="ECO:0000313" key="2">
    <source>
        <dbReference type="Proteomes" id="UP001248709"/>
    </source>
</evidence>
<name>A0ABU3H6M5_9BACL</name>